<dbReference type="GeneID" id="105439944"/>
<dbReference type="Proteomes" id="UP000007110">
    <property type="component" value="Unassembled WGS sequence"/>
</dbReference>
<dbReference type="AlphaFoldDB" id="A0A7M7STT5"/>
<sequence>MAAGASVMFLQVRRWLWGAIEDKLLRKFETESKHGLSEIKNSCRQSVEAFCDVTDAYYQNQIENALRMQYRSEWIDRKTKLDQLFQLSDRLNVYRHKAKELKQQQGALQPNYLDVIE</sequence>
<dbReference type="RefSeq" id="XP_030830651.1">
    <property type="nucleotide sequence ID" value="XM_030974791.1"/>
</dbReference>
<reference evidence="2" key="1">
    <citation type="submission" date="2015-02" db="EMBL/GenBank/DDBJ databases">
        <title>Genome sequencing for Strongylocentrotus purpuratus.</title>
        <authorList>
            <person name="Murali S."/>
            <person name="Liu Y."/>
            <person name="Vee V."/>
            <person name="English A."/>
            <person name="Wang M."/>
            <person name="Skinner E."/>
            <person name="Han Y."/>
            <person name="Muzny D.M."/>
            <person name="Worley K.C."/>
            <person name="Gibbs R.A."/>
        </authorList>
    </citation>
    <scope>NUCLEOTIDE SEQUENCE</scope>
</reference>
<keyword evidence="2" id="KW-1185">Reference proteome</keyword>
<organism evidence="1 2">
    <name type="scientific">Strongylocentrotus purpuratus</name>
    <name type="common">Purple sea urchin</name>
    <dbReference type="NCBI Taxonomy" id="7668"/>
    <lineage>
        <taxon>Eukaryota</taxon>
        <taxon>Metazoa</taxon>
        <taxon>Echinodermata</taxon>
        <taxon>Eleutherozoa</taxon>
        <taxon>Echinozoa</taxon>
        <taxon>Echinoidea</taxon>
        <taxon>Euechinoidea</taxon>
        <taxon>Echinacea</taxon>
        <taxon>Camarodonta</taxon>
        <taxon>Echinidea</taxon>
        <taxon>Strongylocentrotidae</taxon>
        <taxon>Strongylocentrotus</taxon>
    </lineage>
</organism>
<dbReference type="EnsemblMetazoa" id="XM_030974791">
    <property type="protein sequence ID" value="XP_030830651"/>
    <property type="gene ID" value="LOC105439944"/>
</dbReference>
<dbReference type="InParanoid" id="A0A7M7STT5"/>
<accession>A0A7M7STT5</accession>
<reference evidence="1" key="2">
    <citation type="submission" date="2021-01" db="UniProtKB">
        <authorList>
            <consortium name="EnsemblMetazoa"/>
        </authorList>
    </citation>
    <scope>IDENTIFICATION</scope>
</reference>
<evidence type="ECO:0000313" key="2">
    <source>
        <dbReference type="Proteomes" id="UP000007110"/>
    </source>
</evidence>
<name>A0A7M7STT5_STRPU</name>
<dbReference type="KEGG" id="spu:105439944"/>
<proteinExistence type="predicted"/>
<evidence type="ECO:0000313" key="1">
    <source>
        <dbReference type="EnsemblMetazoa" id="XP_030830651"/>
    </source>
</evidence>
<protein>
    <submittedName>
        <fullName evidence="1">Uncharacterized protein</fullName>
    </submittedName>
</protein>